<dbReference type="Pfam" id="PF00858">
    <property type="entry name" value="ASC"/>
    <property type="match status" value="2"/>
</dbReference>
<reference evidence="16 17" key="1">
    <citation type="submission" date="2024-10" db="EMBL/GenBank/DDBJ databases">
        <authorList>
            <person name="Kim D."/>
        </authorList>
    </citation>
    <scope>NUCLEOTIDE SEQUENCE [LARGE SCALE GENOMIC DNA]</scope>
    <source>
        <strain evidence="16">BH-2024</strain>
    </source>
</reference>
<evidence type="ECO:0000256" key="6">
    <source>
        <dbReference type="ARBA" id="ARBA00022989"/>
    </source>
</evidence>
<keyword evidence="4 13" id="KW-0894">Sodium channel</keyword>
<sequence length="1154" mass="128273">MEDEDDQQDNDPSQAMLTTPTAANGGRQQQQQASQHRHPPSSTRLSNGQQQQHQPPQQGTPPPPTAGRTAPGGKAATAAESGNSRKISANPALLPKVSTTSSTAAAAVSPGPKWSSSSSTAAAAVAGGRPRPSPTQRTTSRDSATAAPDRKVSKQSSGSRGTARSAVVSKRPELRRAVLLANAEEHSHPDGLFKKGGPHAISAFRRLSRADFPFKRASDRMHMDSVKQIMEKFERHSTIHGICHASLAPNKRWRRFWLAVFAVCFLILVIQVIYLIIKFFGYPKTVDLDLKFENAPFPSVTVCNLNPYKASVIDRDASVQATMNAFQNILEETGRSEGVAAAIASSTAVRRKRRQLQKKARESKNFERRYLQVYAQCYCELSRLSAERKRGSCFAAYKGNVSLSFGVDSQLHNYHPTKCLCQLDWITRTLWPCFPYNTWKEHICIECVDQLGHCPMRFPAYTIANGEEDGGQQKQANKANGSGNKTRKSNGRRRKNGRGNADPSLSNAEDKQQHQQHEQQQRHGHQQQKISMVQSLEEGMDLCVCHQDYNHCVQNNINGEIPEVLPTSDLAMLDFMRHFVEDQHRFGGRMRADGVPTTTQTPEIVQAMGFEELKDEIAIKSRARENLMFAVEEKPKEERIKMSQQKDELILKCSFNQYDCDIQKDFKLYYDPTYGNCYTFNWDRDAMVTAHRAGANYGLRVMLYANVSEYLPTSEAVGFRITVHDKWTVPFADAFGYNAPTGFMSSFGVRMKKFFRLEPPYGHCSEGGENSESYIYKGYSYSIEGCHRSCTQNEVIRICGCADPLYPVPENARSCKVSDPVARDCIKNTSRMLGDLIATGALRNCKCHQPCRETAYEVTYSAARWPSGTTKLMECESGDNMCMEKYRTNAALVQVFYEELNYETLSESVAYSLTSLFADLGGLTGLWIGISVVSVLEVFQLIWFCTDYHRNKKKQQQLQHVASIQKKRSTTSSISSSVHKGSVRSRKSTKSSMKAASVQGDGTVVPPVAVVIQEETDEEEHNNSSSSSSRSPKRSTGGGRYLAPGEDLPCTCLYGQRGQIVFMKPLCPFHGYMVRRASIYSSNDELGEGEDEDGQREGEEGEKKRESRSSTSTSSSNAGGEGAKGGDRGGEWRPLRAQQATDRGGNVSDYDQLG</sequence>
<feature type="compositionally biased region" description="Basic and acidic residues" evidence="14">
    <location>
        <begin position="508"/>
        <end position="521"/>
    </location>
</feature>
<dbReference type="InterPro" id="IPR004726">
    <property type="entry name" value="Deg-1"/>
</dbReference>
<dbReference type="GO" id="GO:0005272">
    <property type="term" value="F:sodium channel activity"/>
    <property type="evidence" value="ECO:0007669"/>
    <property type="project" value="UniProtKB-KW"/>
</dbReference>
<keyword evidence="8 13" id="KW-0406">Ion transport</keyword>
<evidence type="ECO:0000256" key="10">
    <source>
        <dbReference type="ARBA" id="ARBA00023180"/>
    </source>
</evidence>
<feature type="region of interest" description="Disordered" evidence="14">
    <location>
        <begin position="1015"/>
        <end position="1042"/>
    </location>
</feature>
<evidence type="ECO:0000256" key="11">
    <source>
        <dbReference type="ARBA" id="ARBA00023201"/>
    </source>
</evidence>
<feature type="compositionally biased region" description="Basic and acidic residues" evidence="14">
    <location>
        <begin position="1124"/>
        <end position="1134"/>
    </location>
</feature>
<evidence type="ECO:0000256" key="1">
    <source>
        <dbReference type="ARBA" id="ARBA00004141"/>
    </source>
</evidence>
<evidence type="ECO:0000256" key="13">
    <source>
        <dbReference type="RuleBase" id="RU000679"/>
    </source>
</evidence>
<comment type="similarity">
    <text evidence="2 13">Belongs to the amiloride-sensitive sodium channel (TC 1.A.6) family.</text>
</comment>
<evidence type="ECO:0000256" key="3">
    <source>
        <dbReference type="ARBA" id="ARBA00022448"/>
    </source>
</evidence>
<dbReference type="AlphaFoldDB" id="A0ABD2J6K9"/>
<feature type="region of interest" description="Disordered" evidence="14">
    <location>
        <begin position="1083"/>
        <end position="1154"/>
    </location>
</feature>
<feature type="compositionally biased region" description="Basic residues" evidence="14">
    <location>
        <begin position="485"/>
        <end position="497"/>
    </location>
</feature>
<evidence type="ECO:0000256" key="7">
    <source>
        <dbReference type="ARBA" id="ARBA00023053"/>
    </source>
</evidence>
<evidence type="ECO:0000313" key="17">
    <source>
        <dbReference type="Proteomes" id="UP001620626"/>
    </source>
</evidence>
<keyword evidence="7" id="KW-0915">Sodium</keyword>
<feature type="compositionally biased region" description="Low complexity" evidence="14">
    <location>
        <begin position="66"/>
        <end position="79"/>
    </location>
</feature>
<keyword evidence="17" id="KW-1185">Reference proteome</keyword>
<proteinExistence type="inferred from homology"/>
<dbReference type="Gene3D" id="2.60.470.10">
    <property type="entry name" value="Acid-sensing ion channels like domains"/>
    <property type="match status" value="1"/>
</dbReference>
<feature type="compositionally biased region" description="Low complexity" evidence="14">
    <location>
        <begin position="1109"/>
        <end position="1118"/>
    </location>
</feature>
<keyword evidence="12 13" id="KW-0407">Ion channel</keyword>
<feature type="transmembrane region" description="Helical" evidence="15">
    <location>
        <begin position="925"/>
        <end position="945"/>
    </location>
</feature>
<dbReference type="InterPro" id="IPR020903">
    <property type="entry name" value="ENaC_CS"/>
</dbReference>
<feature type="transmembrane region" description="Helical" evidence="15">
    <location>
        <begin position="256"/>
        <end position="277"/>
    </location>
</feature>
<evidence type="ECO:0000256" key="14">
    <source>
        <dbReference type="SAM" id="MobiDB-lite"/>
    </source>
</evidence>
<evidence type="ECO:0000313" key="16">
    <source>
        <dbReference type="EMBL" id="KAL3086273.1"/>
    </source>
</evidence>
<keyword evidence="11 13" id="KW-0739">Sodium transport</keyword>
<feature type="region of interest" description="Disordered" evidence="14">
    <location>
        <begin position="970"/>
        <end position="1000"/>
    </location>
</feature>
<dbReference type="PROSITE" id="PS01206">
    <property type="entry name" value="ASC"/>
    <property type="match status" value="1"/>
</dbReference>
<feature type="region of interest" description="Disordered" evidence="14">
    <location>
        <begin position="1"/>
        <end position="169"/>
    </location>
</feature>
<feature type="region of interest" description="Disordered" evidence="14">
    <location>
        <begin position="466"/>
        <end position="529"/>
    </location>
</feature>
<dbReference type="PANTHER" id="PTHR11690:SF279">
    <property type="entry name" value="DEGENERIN-LIKE PROTEIN UNC-105"/>
    <property type="match status" value="1"/>
</dbReference>
<gene>
    <name evidence="16" type="ORF">niasHT_040065</name>
</gene>
<keyword evidence="3 13" id="KW-0813">Transport</keyword>
<keyword evidence="10" id="KW-0325">Glycoprotein</keyword>
<feature type="compositionally biased region" description="Low complexity" evidence="14">
    <location>
        <begin position="48"/>
        <end position="57"/>
    </location>
</feature>
<dbReference type="PRINTS" id="PR01078">
    <property type="entry name" value="AMINACHANNEL"/>
</dbReference>
<feature type="compositionally biased region" description="Acidic residues" evidence="14">
    <location>
        <begin position="1085"/>
        <end position="1094"/>
    </location>
</feature>
<dbReference type="PANTHER" id="PTHR11690">
    <property type="entry name" value="AMILORIDE-SENSITIVE SODIUM CHANNEL-RELATED"/>
    <property type="match status" value="1"/>
</dbReference>
<evidence type="ECO:0000256" key="8">
    <source>
        <dbReference type="ARBA" id="ARBA00023065"/>
    </source>
</evidence>
<feature type="compositionally biased region" description="Low complexity" evidence="14">
    <location>
        <begin position="970"/>
        <end position="980"/>
    </location>
</feature>
<evidence type="ECO:0000256" key="12">
    <source>
        <dbReference type="ARBA" id="ARBA00023303"/>
    </source>
</evidence>
<evidence type="ECO:0000256" key="4">
    <source>
        <dbReference type="ARBA" id="ARBA00022461"/>
    </source>
</evidence>
<feature type="compositionally biased region" description="Polar residues" evidence="14">
    <location>
        <begin position="10"/>
        <end position="22"/>
    </location>
</feature>
<feature type="compositionally biased region" description="Basic and acidic residues" evidence="14">
    <location>
        <begin position="1095"/>
        <end position="1108"/>
    </location>
</feature>
<feature type="compositionally biased region" description="Low complexity" evidence="14">
    <location>
        <begin position="23"/>
        <end position="34"/>
    </location>
</feature>
<dbReference type="InterPro" id="IPR001873">
    <property type="entry name" value="ENaC"/>
</dbReference>
<keyword evidence="9 15" id="KW-0472">Membrane</keyword>
<dbReference type="NCBIfam" id="TIGR00867">
    <property type="entry name" value="deg-1"/>
    <property type="match status" value="1"/>
</dbReference>
<organism evidence="16 17">
    <name type="scientific">Heterodera trifolii</name>
    <dbReference type="NCBI Taxonomy" id="157864"/>
    <lineage>
        <taxon>Eukaryota</taxon>
        <taxon>Metazoa</taxon>
        <taxon>Ecdysozoa</taxon>
        <taxon>Nematoda</taxon>
        <taxon>Chromadorea</taxon>
        <taxon>Rhabditida</taxon>
        <taxon>Tylenchina</taxon>
        <taxon>Tylenchomorpha</taxon>
        <taxon>Tylenchoidea</taxon>
        <taxon>Heteroderidae</taxon>
        <taxon>Heteroderinae</taxon>
        <taxon>Heterodera</taxon>
    </lineage>
</organism>
<keyword evidence="5 13" id="KW-0812">Transmembrane</keyword>
<comment type="caution">
    <text evidence="16">The sequence shown here is derived from an EMBL/GenBank/DDBJ whole genome shotgun (WGS) entry which is preliminary data.</text>
</comment>
<dbReference type="Proteomes" id="UP001620626">
    <property type="component" value="Unassembled WGS sequence"/>
</dbReference>
<evidence type="ECO:0000256" key="5">
    <source>
        <dbReference type="ARBA" id="ARBA00022692"/>
    </source>
</evidence>
<comment type="subcellular location">
    <subcellularLocation>
        <location evidence="1">Membrane</location>
        <topology evidence="1">Multi-pass membrane protein</topology>
    </subcellularLocation>
</comment>
<keyword evidence="6 15" id="KW-1133">Transmembrane helix</keyword>
<name>A0ABD2J6K9_9BILA</name>
<dbReference type="GO" id="GO:0016020">
    <property type="term" value="C:membrane"/>
    <property type="evidence" value="ECO:0007669"/>
    <property type="project" value="UniProtKB-SubCell"/>
</dbReference>
<dbReference type="EMBL" id="JBICBT010001046">
    <property type="protein sequence ID" value="KAL3086273.1"/>
    <property type="molecule type" value="Genomic_DNA"/>
</dbReference>
<evidence type="ECO:0000256" key="2">
    <source>
        <dbReference type="ARBA" id="ARBA00007193"/>
    </source>
</evidence>
<evidence type="ECO:0000256" key="9">
    <source>
        <dbReference type="ARBA" id="ARBA00023136"/>
    </source>
</evidence>
<accession>A0ABD2J6K9</accession>
<protein>
    <submittedName>
        <fullName evidence="16">Uncharacterized protein</fullName>
    </submittedName>
</protein>
<evidence type="ECO:0000256" key="15">
    <source>
        <dbReference type="SAM" id="Phobius"/>
    </source>
</evidence>
<feature type="compositionally biased region" description="Polar residues" evidence="14">
    <location>
        <begin position="472"/>
        <end position="482"/>
    </location>
</feature>
<feature type="compositionally biased region" description="Low complexity" evidence="14">
    <location>
        <begin position="97"/>
        <end position="130"/>
    </location>
</feature>
<dbReference type="Gene3D" id="1.10.287.770">
    <property type="entry name" value="YojJ-like"/>
    <property type="match status" value="1"/>
</dbReference>